<name>A0ABU8G3F0_9ACTN</name>
<dbReference type="Proteomes" id="UP001365781">
    <property type="component" value="Unassembled WGS sequence"/>
</dbReference>
<evidence type="ECO:0000256" key="1">
    <source>
        <dbReference type="ARBA" id="ARBA00022729"/>
    </source>
</evidence>
<feature type="signal peptide" evidence="2">
    <location>
        <begin position="1"/>
        <end position="30"/>
    </location>
</feature>
<protein>
    <submittedName>
        <fullName evidence="3">Extracellular solute-binding protein</fullName>
    </submittedName>
</protein>
<reference evidence="3 4" key="1">
    <citation type="submission" date="2024-03" db="EMBL/GenBank/DDBJ databases">
        <title>First Report of Pectobacterium brasiliscabiei causing potato scab in china.</title>
        <authorList>
            <person name="Handique U."/>
        </authorList>
    </citation>
    <scope>NUCLEOTIDE SEQUENCE [LARGE SCALE GENOMIC DNA]</scope>
    <source>
        <strain evidence="3 4">ZRIMU1503</strain>
    </source>
</reference>
<dbReference type="Pfam" id="PF13343">
    <property type="entry name" value="SBP_bac_6"/>
    <property type="match status" value="1"/>
</dbReference>
<dbReference type="SUPFAM" id="SSF53850">
    <property type="entry name" value="Periplasmic binding protein-like II"/>
    <property type="match status" value="1"/>
</dbReference>
<organism evidence="3 4">
    <name type="scientific">Streptomyces brasiliscabiei</name>
    <dbReference type="NCBI Taxonomy" id="2736302"/>
    <lineage>
        <taxon>Bacteria</taxon>
        <taxon>Bacillati</taxon>
        <taxon>Actinomycetota</taxon>
        <taxon>Actinomycetes</taxon>
        <taxon>Kitasatosporales</taxon>
        <taxon>Streptomycetaceae</taxon>
        <taxon>Streptomyces</taxon>
    </lineage>
</organism>
<evidence type="ECO:0000256" key="2">
    <source>
        <dbReference type="SAM" id="SignalP"/>
    </source>
</evidence>
<keyword evidence="4" id="KW-1185">Reference proteome</keyword>
<sequence length="378" mass="42111">MPMARRQVLVGGSVASAALALAGASGFATAPKTSDRHPRTREETKSLERLYREAKAEGGTLIVYAGGDTATQQDGNKAAFEKAFPGITMNIVVDYSKFHDARIDNQLTTGTRVPDVVQLQTLQDFPRWKREGVLLPYKPAGFSRVHPAFKDPEGAWTGIFVDAFSTIYNIDQVGAGQAPATARDLLDRRLKGKIVSTFPNDDDAVLYLYKVIIDKYGWDWLRRFVAQDVAWVRGTQEPADRVEAGTAAVALGTDGMLTPADGMKTRFVLPERDPFMAWAQRAAIFRDASHPAAAKLYLNWWLSKRTQTDFYMWSVRTDVTPHTGYRPIWDYPNAHLDGFEHFMTDRGLVERFKQQLTLYVGEVSGAPSPGWLGLHPGR</sequence>
<dbReference type="PANTHER" id="PTHR30006">
    <property type="entry name" value="THIAMINE-BINDING PERIPLASMIC PROTEIN-RELATED"/>
    <property type="match status" value="1"/>
</dbReference>
<gene>
    <name evidence="3" type="ORF">WB403_00795</name>
</gene>
<keyword evidence="1 2" id="KW-0732">Signal</keyword>
<dbReference type="InterPro" id="IPR006311">
    <property type="entry name" value="TAT_signal"/>
</dbReference>
<accession>A0ABU8G3F0</accession>
<dbReference type="EMBL" id="JBBAYM010000001">
    <property type="protein sequence ID" value="MEI5607697.1"/>
    <property type="molecule type" value="Genomic_DNA"/>
</dbReference>
<comment type="caution">
    <text evidence="3">The sequence shown here is derived from an EMBL/GenBank/DDBJ whole genome shotgun (WGS) entry which is preliminary data.</text>
</comment>
<dbReference type="PROSITE" id="PS51318">
    <property type="entry name" value="TAT"/>
    <property type="match status" value="1"/>
</dbReference>
<dbReference type="PANTHER" id="PTHR30006:SF2">
    <property type="entry name" value="ABC TRANSPORTER SUBSTRATE-BINDING PROTEIN"/>
    <property type="match status" value="1"/>
</dbReference>
<evidence type="ECO:0000313" key="3">
    <source>
        <dbReference type="EMBL" id="MEI5607697.1"/>
    </source>
</evidence>
<dbReference type="Gene3D" id="3.40.190.10">
    <property type="entry name" value="Periplasmic binding protein-like II"/>
    <property type="match status" value="2"/>
</dbReference>
<dbReference type="RefSeq" id="WP_336535383.1">
    <property type="nucleotide sequence ID" value="NZ_JBBAYL010000002.1"/>
</dbReference>
<evidence type="ECO:0000313" key="4">
    <source>
        <dbReference type="Proteomes" id="UP001365781"/>
    </source>
</evidence>
<proteinExistence type="predicted"/>
<feature type="chain" id="PRO_5046198282" evidence="2">
    <location>
        <begin position="31"/>
        <end position="378"/>
    </location>
</feature>